<keyword evidence="2 6" id="KW-0479">Metal-binding</keyword>
<evidence type="ECO:0000313" key="8">
    <source>
        <dbReference type="EMBL" id="CAD5116755.1"/>
    </source>
</evidence>
<dbReference type="EMBL" id="CAJFCJ010000006">
    <property type="protein sequence ID" value="CAD5116755.1"/>
    <property type="molecule type" value="Genomic_DNA"/>
</dbReference>
<evidence type="ECO:0000256" key="2">
    <source>
        <dbReference type="ARBA" id="ARBA00022723"/>
    </source>
</evidence>
<dbReference type="PROSITE" id="PS50103">
    <property type="entry name" value="ZF_C3H1"/>
    <property type="match status" value="2"/>
</dbReference>
<evidence type="ECO:0000256" key="1">
    <source>
        <dbReference type="ARBA" id="ARBA00022553"/>
    </source>
</evidence>
<sequence length="843" mass="96671">MWQRNLSHILDSFFSGVSVNTGISKEQNNLNLNSFATANFSKNNFDTHSCRISSSSENETDDSDCCPSECESTVESIGFEVENTDDRYVTIAEKIFHKILTEHKGKCSITEMYQLFDGVSQTEVYSTLKKLPYIRLVHQGEKIWVVTFRRSMVICSNYVGTSPCNLQNCQYLHICKNIIMDFCPFGQKCKLNHNIFSVHNKRIFDRESLGSFNAANIKLLIRNSMPKVCENYVQKSCDHIECMDIHICPDLIARGNNHKTDGCKFDHNLYSSNIGNIFESYKLRIPPKYRRRYILAKATARREKGTKKVTKRTRSASKGCKSAMELSSGKFLEWLIVEKKGICSLEAVKTCPYVNIQKIEELFRQCHTRLLLLPLEFKDNCKDVIVKIYYPELKLCADYCKSECSSSNCLKIHVCQAWLNGACDVQNCPKSHNFEEPSTLKLTSRLGLDKNYKISHMICIIQNTFPAVCVSYNSGACIAGENCPYLHICADYMLRRRHSSCQKDHTNSSTSTKRILDYYRLSTSIPLNDSGSVMIPKSLWKQNGTTENAVLTKSQENMDKNFSHMLKLIATESGFAQGVSNTKKKKATFIPNISKEHVSLPKTGSLEELARAQEGHASKYGSTDKNIEDAIIDWLINDCDGKAKVYEVLRQSFCSNLKEPMEWLRTRKSLLLIDGRDHMDNTLQVMMIGCRLCINHLNPKKVCRHKECVFLHLCRDFVMDNCKRRVCKMSHNLSDSHNSNVLNSLNLSKYGDSKIKMIIRNSMPQLCVRYCIDKCDRGSLCPFIHYCPEAFNSQQNDCKCKRNHCLENKHNSKLFEFYRINESYNESMKRRMILYASVLTKTS</sequence>
<dbReference type="PANTHER" id="PTHR45740:SF2">
    <property type="entry name" value="POLY [ADP-RIBOSE] POLYMERASE"/>
    <property type="match status" value="1"/>
</dbReference>
<feature type="domain" description="C3H1-type" evidence="7">
    <location>
        <begin position="174"/>
        <end position="196"/>
    </location>
</feature>
<dbReference type="GO" id="GO:0008270">
    <property type="term" value="F:zinc ion binding"/>
    <property type="evidence" value="ECO:0007669"/>
    <property type="project" value="UniProtKB-KW"/>
</dbReference>
<dbReference type="AlphaFoldDB" id="A0A7I8VL19"/>
<dbReference type="InterPro" id="IPR051712">
    <property type="entry name" value="ARTD-AVP"/>
</dbReference>
<keyword evidence="3" id="KW-0677">Repeat</keyword>
<comment type="caution">
    <text evidence="8">The sequence shown here is derived from an EMBL/GenBank/DDBJ whole genome shotgun (WGS) entry which is preliminary data.</text>
</comment>
<organism evidence="8 9">
    <name type="scientific">Dimorphilus gyrociliatus</name>
    <dbReference type="NCBI Taxonomy" id="2664684"/>
    <lineage>
        <taxon>Eukaryota</taxon>
        <taxon>Metazoa</taxon>
        <taxon>Spiralia</taxon>
        <taxon>Lophotrochozoa</taxon>
        <taxon>Annelida</taxon>
        <taxon>Polychaeta</taxon>
        <taxon>Polychaeta incertae sedis</taxon>
        <taxon>Dinophilidae</taxon>
        <taxon>Dimorphilus</taxon>
    </lineage>
</organism>
<dbReference type="GO" id="GO:0003950">
    <property type="term" value="F:NAD+ poly-ADP-ribosyltransferase activity"/>
    <property type="evidence" value="ECO:0007669"/>
    <property type="project" value="TreeGrafter"/>
</dbReference>
<dbReference type="GO" id="GO:1990404">
    <property type="term" value="F:NAD+-protein mono-ADP-ribosyltransferase activity"/>
    <property type="evidence" value="ECO:0007669"/>
    <property type="project" value="TreeGrafter"/>
</dbReference>
<feature type="domain" description="C3H1-type" evidence="7">
    <location>
        <begin position="463"/>
        <end position="490"/>
    </location>
</feature>
<dbReference type="Gene3D" id="4.10.1000.10">
    <property type="entry name" value="Zinc finger, CCCH-type"/>
    <property type="match status" value="1"/>
</dbReference>
<dbReference type="Proteomes" id="UP000549394">
    <property type="component" value="Unassembled WGS sequence"/>
</dbReference>
<keyword evidence="9" id="KW-1185">Reference proteome</keyword>
<protein>
    <submittedName>
        <fullName evidence="8">DgyrCDS5610</fullName>
    </submittedName>
</protein>
<dbReference type="SMART" id="SM00356">
    <property type="entry name" value="ZnF_C3H1"/>
    <property type="match status" value="4"/>
</dbReference>
<feature type="zinc finger region" description="C3H1-type" evidence="6">
    <location>
        <begin position="463"/>
        <end position="490"/>
    </location>
</feature>
<evidence type="ECO:0000259" key="7">
    <source>
        <dbReference type="PROSITE" id="PS50103"/>
    </source>
</evidence>
<evidence type="ECO:0000313" key="9">
    <source>
        <dbReference type="Proteomes" id="UP000549394"/>
    </source>
</evidence>
<feature type="zinc finger region" description="C3H1-type" evidence="6">
    <location>
        <begin position="174"/>
        <end position="196"/>
    </location>
</feature>
<dbReference type="GO" id="GO:0005634">
    <property type="term" value="C:nucleus"/>
    <property type="evidence" value="ECO:0007669"/>
    <property type="project" value="TreeGrafter"/>
</dbReference>
<accession>A0A7I8VL19</accession>
<proteinExistence type="predicted"/>
<dbReference type="InterPro" id="IPR000571">
    <property type="entry name" value="Znf_CCCH"/>
</dbReference>
<dbReference type="Pfam" id="PF25261">
    <property type="entry name" value="zf-CCCH_PARP12"/>
    <property type="match status" value="1"/>
</dbReference>
<evidence type="ECO:0000256" key="4">
    <source>
        <dbReference type="ARBA" id="ARBA00022771"/>
    </source>
</evidence>
<keyword evidence="1" id="KW-0597">Phosphoprotein</keyword>
<evidence type="ECO:0000256" key="6">
    <source>
        <dbReference type="PROSITE-ProRule" id="PRU00723"/>
    </source>
</evidence>
<reference evidence="8 9" key="1">
    <citation type="submission" date="2020-08" db="EMBL/GenBank/DDBJ databases">
        <authorList>
            <person name="Hejnol A."/>
        </authorList>
    </citation>
    <scope>NUCLEOTIDE SEQUENCE [LARGE SCALE GENOMIC DNA]</scope>
</reference>
<gene>
    <name evidence="8" type="ORF">DGYR_LOCUS5349</name>
</gene>
<keyword evidence="4 6" id="KW-0863">Zinc-finger</keyword>
<name>A0A7I8VL19_9ANNE</name>
<dbReference type="OrthoDB" id="411372at2759"/>
<evidence type="ECO:0000256" key="3">
    <source>
        <dbReference type="ARBA" id="ARBA00022737"/>
    </source>
</evidence>
<keyword evidence="5 6" id="KW-0862">Zinc</keyword>
<evidence type="ECO:0000256" key="5">
    <source>
        <dbReference type="ARBA" id="ARBA00022833"/>
    </source>
</evidence>
<dbReference type="PANTHER" id="PTHR45740">
    <property type="entry name" value="POLY [ADP-RIBOSE] POLYMERASE"/>
    <property type="match status" value="1"/>
</dbReference>
<dbReference type="InterPro" id="IPR057602">
    <property type="entry name" value="Zfn-CCCH_PARP12"/>
</dbReference>